<dbReference type="GO" id="GO:0032259">
    <property type="term" value="P:methylation"/>
    <property type="evidence" value="ECO:0007669"/>
    <property type="project" value="UniProtKB-KW"/>
</dbReference>
<gene>
    <name evidence="1" type="ORF">EUV02_07890</name>
</gene>
<organism evidence="1 2">
    <name type="scientific">Glacieibacterium arshaanense</name>
    <dbReference type="NCBI Taxonomy" id="2511025"/>
    <lineage>
        <taxon>Bacteria</taxon>
        <taxon>Pseudomonadati</taxon>
        <taxon>Pseudomonadota</taxon>
        <taxon>Alphaproteobacteria</taxon>
        <taxon>Sphingomonadales</taxon>
        <taxon>Sphingosinicellaceae</taxon>
        <taxon>Glacieibacterium</taxon>
    </lineage>
</organism>
<comment type="caution">
    <text evidence="1">The sequence shown here is derived from an EMBL/GenBank/DDBJ whole genome shotgun (WGS) entry which is preliminary data.</text>
</comment>
<dbReference type="EMBL" id="SIHO01000002">
    <property type="protein sequence ID" value="TFU03109.1"/>
    <property type="molecule type" value="Genomic_DNA"/>
</dbReference>
<dbReference type="Proteomes" id="UP000297737">
    <property type="component" value="Unassembled WGS sequence"/>
</dbReference>
<dbReference type="OrthoDB" id="7848123at2"/>
<keyword evidence="1" id="KW-0489">Methyltransferase</keyword>
<protein>
    <submittedName>
        <fullName evidence="1">Phosphonoacetaldehyde methylase</fullName>
    </submittedName>
</protein>
<dbReference type="GO" id="GO:0008168">
    <property type="term" value="F:methyltransferase activity"/>
    <property type="evidence" value="ECO:0007669"/>
    <property type="project" value="UniProtKB-KW"/>
</dbReference>
<reference evidence="1 2" key="1">
    <citation type="submission" date="2019-02" db="EMBL/GenBank/DDBJ databases">
        <title>Polymorphobacter sp. isolated from the lake at the Tibet of China.</title>
        <authorList>
            <person name="Li A."/>
        </authorList>
    </citation>
    <scope>NUCLEOTIDE SEQUENCE [LARGE SCALE GENOMIC DNA]</scope>
    <source>
        <strain evidence="1 2">DJ1R-1</strain>
    </source>
</reference>
<keyword evidence="1" id="KW-0808">Transferase</keyword>
<dbReference type="RefSeq" id="WP_135245701.1">
    <property type="nucleotide sequence ID" value="NZ_SIHO01000002.1"/>
</dbReference>
<dbReference type="AlphaFoldDB" id="A0A4Y9EP25"/>
<accession>A0A4Y9EP25</accession>
<name>A0A4Y9EP25_9SPHN</name>
<evidence type="ECO:0000313" key="1">
    <source>
        <dbReference type="EMBL" id="TFU03109.1"/>
    </source>
</evidence>
<dbReference type="NCBIfam" id="TIGR03054">
    <property type="entry name" value="photo_alph_chp1"/>
    <property type="match status" value="1"/>
</dbReference>
<proteinExistence type="predicted"/>
<dbReference type="InterPro" id="IPR017495">
    <property type="entry name" value="PuhC"/>
</dbReference>
<sequence>MSSAHSHGDMLPRGTLITAGALVLFALTVTTVVRIANIPPAASPVAMREQAHIAPVKSRELRFIDRADGAVLIEDADKGVTASVIAPGQTTGFIRGVMRGLARERRSHGIGDGPSFNLTLWQDGELSLTDNATGRAIELTAFGSTNRAAFAALLDEKGPTE</sequence>
<keyword evidence="2" id="KW-1185">Reference proteome</keyword>
<evidence type="ECO:0000313" key="2">
    <source>
        <dbReference type="Proteomes" id="UP000297737"/>
    </source>
</evidence>